<dbReference type="GO" id="GO:0008477">
    <property type="term" value="F:purine nucleosidase activity"/>
    <property type="evidence" value="ECO:0007669"/>
    <property type="project" value="TreeGrafter"/>
</dbReference>
<dbReference type="SUPFAM" id="SSF53590">
    <property type="entry name" value="Nucleoside hydrolase"/>
    <property type="match status" value="1"/>
</dbReference>
<dbReference type="GO" id="GO:0006152">
    <property type="term" value="P:purine nucleoside catabolic process"/>
    <property type="evidence" value="ECO:0007669"/>
    <property type="project" value="TreeGrafter"/>
</dbReference>
<dbReference type="InterPro" id="IPR001910">
    <property type="entry name" value="Inosine/uridine_hydrolase_dom"/>
</dbReference>
<dbReference type="InterPro" id="IPR023186">
    <property type="entry name" value="IUNH"/>
</dbReference>
<dbReference type="AlphaFoldDB" id="A0A1J5PMQ2"/>
<evidence type="ECO:0000313" key="4">
    <source>
        <dbReference type="EMBL" id="OIQ66579.1"/>
    </source>
</evidence>
<dbReference type="PANTHER" id="PTHR12304:SF4">
    <property type="entry name" value="URIDINE NUCLEOSIDASE"/>
    <property type="match status" value="1"/>
</dbReference>
<dbReference type="Gene3D" id="3.90.245.10">
    <property type="entry name" value="Ribonucleoside hydrolase-like"/>
    <property type="match status" value="1"/>
</dbReference>
<organism evidence="4">
    <name type="scientific">mine drainage metagenome</name>
    <dbReference type="NCBI Taxonomy" id="410659"/>
    <lineage>
        <taxon>unclassified sequences</taxon>
        <taxon>metagenomes</taxon>
        <taxon>ecological metagenomes</taxon>
    </lineage>
</organism>
<keyword evidence="1 4" id="KW-0378">Hydrolase</keyword>
<comment type="caution">
    <text evidence="4">The sequence shown here is derived from an EMBL/GenBank/DDBJ whole genome shotgun (WGS) entry which is preliminary data.</text>
</comment>
<dbReference type="PANTHER" id="PTHR12304">
    <property type="entry name" value="INOSINE-URIDINE PREFERRING NUCLEOSIDE HYDROLASE"/>
    <property type="match status" value="1"/>
</dbReference>
<keyword evidence="2" id="KW-0326">Glycosidase</keyword>
<evidence type="ECO:0000256" key="1">
    <source>
        <dbReference type="ARBA" id="ARBA00022801"/>
    </source>
</evidence>
<dbReference type="InterPro" id="IPR036452">
    <property type="entry name" value="Ribo_hydro-like"/>
</dbReference>
<proteinExistence type="predicted"/>
<sequence length="135" mass="15413">MTHQVILPLTLFQDIAQQQRHIATDTLLHAVRFYSAFYSRHDPLVGKINGCYGHDVLAFVVLTNPELFTFQNGRVRVAVDGLAQGQTIMRRKEVSYPQHGWHDDIPHTRVCMTVQKDACQQCIANTLLRNWLQAG</sequence>
<protein>
    <submittedName>
        <fullName evidence="4">Inosine-uridine preferring nucleoside hydrolase</fullName>
    </submittedName>
</protein>
<reference evidence="4" key="1">
    <citation type="submission" date="2016-10" db="EMBL/GenBank/DDBJ databases">
        <title>Sequence of Gallionella enrichment culture.</title>
        <authorList>
            <person name="Poehlein A."/>
            <person name="Muehling M."/>
            <person name="Daniel R."/>
        </authorList>
    </citation>
    <scope>NUCLEOTIDE SEQUENCE</scope>
</reference>
<dbReference type="EMBL" id="MLJW01006500">
    <property type="protein sequence ID" value="OIQ66579.1"/>
    <property type="molecule type" value="Genomic_DNA"/>
</dbReference>
<gene>
    <name evidence="4" type="ORF">GALL_518470</name>
</gene>
<name>A0A1J5PMQ2_9ZZZZ</name>
<feature type="domain" description="Inosine/uridine-preferring nucleoside hydrolase" evidence="3">
    <location>
        <begin position="2"/>
        <end position="119"/>
    </location>
</feature>
<dbReference type="GO" id="GO:0005829">
    <property type="term" value="C:cytosol"/>
    <property type="evidence" value="ECO:0007669"/>
    <property type="project" value="TreeGrafter"/>
</dbReference>
<evidence type="ECO:0000259" key="3">
    <source>
        <dbReference type="Pfam" id="PF01156"/>
    </source>
</evidence>
<accession>A0A1J5PMQ2</accession>
<evidence type="ECO:0000256" key="2">
    <source>
        <dbReference type="ARBA" id="ARBA00023295"/>
    </source>
</evidence>
<dbReference type="Pfam" id="PF01156">
    <property type="entry name" value="IU_nuc_hydro"/>
    <property type="match status" value="1"/>
</dbReference>